<feature type="compositionally biased region" description="Basic and acidic residues" evidence="2">
    <location>
        <begin position="681"/>
        <end position="691"/>
    </location>
</feature>
<dbReference type="GO" id="GO:0006040">
    <property type="term" value="P:amino sugar metabolic process"/>
    <property type="evidence" value="ECO:0007669"/>
    <property type="project" value="InterPro"/>
</dbReference>
<gene>
    <name evidence="3" type="ORF">A1Q1_06539</name>
</gene>
<dbReference type="OrthoDB" id="5427593at2759"/>
<dbReference type="GO" id="GO:0005524">
    <property type="term" value="F:ATP binding"/>
    <property type="evidence" value="ECO:0007669"/>
    <property type="project" value="InterPro"/>
</dbReference>
<reference evidence="3 4" key="1">
    <citation type="journal article" date="2012" name="Eukaryot. Cell">
        <title>Draft genome sequence of CBS 2479, the standard type strain of Trichosporon asahii.</title>
        <authorList>
            <person name="Yang R.Y."/>
            <person name="Li H.T."/>
            <person name="Zhu H."/>
            <person name="Zhou G.P."/>
            <person name="Wang M."/>
            <person name="Wang L."/>
        </authorList>
    </citation>
    <scope>NUCLEOTIDE SEQUENCE [LARGE SCALE GENOMIC DNA]</scope>
    <source>
        <strain evidence="4">ATCC 90039 / CBS 2479 / JCM 2466 / KCTC 7840 / NCYC 2677 / UAMH 7654</strain>
    </source>
</reference>
<dbReference type="KEGG" id="tasa:A1Q1_06539"/>
<sequence>MATLNVLGLNCGTSVDGVDVALVRISALNRSDVSIKLGHYSEHPVPSSLRSRILALCKKDAPTTLEEVCDLNFELGDVFATAALESGVDMSKVDLIASHGQTLWHHPVACGKGGYASGERRAATLQMGESAVIAQRTGVDFRAAELAVGRQGAPLSGILESALLRSDRLVVCQNIGGMANASVVPPEGAEGAEGGWFAYDTGPGNVLIDCAVRTLSDGREQCDTDGRRALAGADSIDEDYVQEWLEQCDYLHRRPPKTTGREVFSESMGQGIVSDLRARGLSDDAIVATVTRLTALSIIRSLQSHVESTHGPIADLLAFPCARVRTLDEARVPAEAKEGVLFALLGYLCVGGRKARVSALESGPEVVLGKITPGDNFTSLMRRALSEEDAEVLGRVVLEQYPSDSAVTFSTVPPLASPADPAEWTRDPAAKHTFGTRRSSFLAVLADDSKPDKIPLSHPSSTTMPRSDHSAPSATPSAPSAPSAPAGPSAPPGPSGATADVAHSSAHPPGIPVRRRPRQALHKVSHSMPRPSAPPSTPQPRAGPGHPDSGESIGSLGRAGSSVSLGPRLTPSLSRRGPQDEQWATILVDDLRWQQSVEMRLQNLQQEIAAVRAANAELQRQVESGVPPRFDEMKHEHTHSHTHAHREHARERERERRDAREAREYHDDPHIRKRHRSSSPIHDHGHGHMRRESASRFVLPSHLHGLREILQPALNELQRPDPLDVSIDDATILWESFYDSLAIFFGFTASTEQPTPSPLLFSAVVTAAAKRFSDRLSTPADRWEELFKRSLIRLLYITVPKTWDDVVGLGIARSFFWKADEITAGLIYGGFVETATPNQSNQRDRRVWDFLEMTSVSHGILHLSIPIMPDRPPRGVPARRTSHLLLHALNELFDALGVVNRSLTTARSIVMTALTGKAGPSPLTYAEVAVLRNCRHDLERWAPKWLYEIQHAENAKLPVGHRREFLLDLISLYYHVALVVVDGYLNQCAQPDTHRLHESASDLLNLAAGKWAGSLHLWPKLFLHTALIAAISLPPEDPLVRTCHEQFVHLSPMFQTSGSKLLQRLSERLERSAADAGAPPPPPLPVFTDIDMSMAYTGSDSFWADISGVLGLDGGVPMPPPGAVMHQEVWQGAPPPRDLDHWGSVRQQ</sequence>
<feature type="region of interest" description="Disordered" evidence="2">
    <location>
        <begin position="631"/>
        <end position="691"/>
    </location>
</feature>
<dbReference type="GO" id="GO:0009254">
    <property type="term" value="P:peptidoglycan turnover"/>
    <property type="evidence" value="ECO:0007669"/>
    <property type="project" value="InterPro"/>
</dbReference>
<dbReference type="Proteomes" id="UP000002748">
    <property type="component" value="Unassembled WGS sequence"/>
</dbReference>
<dbReference type="EMBL" id="ALBS01000334">
    <property type="protein sequence ID" value="EJT45131.1"/>
    <property type="molecule type" value="Genomic_DNA"/>
</dbReference>
<name>J5SDL2_TRIAS</name>
<dbReference type="GO" id="GO:0016773">
    <property type="term" value="F:phosphotransferase activity, alcohol group as acceptor"/>
    <property type="evidence" value="ECO:0007669"/>
    <property type="project" value="InterPro"/>
</dbReference>
<evidence type="ECO:0000313" key="3">
    <source>
        <dbReference type="EMBL" id="EJT45131.1"/>
    </source>
</evidence>
<dbReference type="InterPro" id="IPR005338">
    <property type="entry name" value="Anhydro_N_Ac-Mur_kinase"/>
</dbReference>
<dbReference type="PANTHER" id="PTHR30605">
    <property type="entry name" value="ANHYDRO-N-ACETYLMURAMIC ACID KINASE"/>
    <property type="match status" value="1"/>
</dbReference>
<keyword evidence="1" id="KW-0175">Coiled coil</keyword>
<dbReference type="AlphaFoldDB" id="J5SDL2"/>
<protein>
    <recommendedName>
        <fullName evidence="5">Anhydro-N-acetylmuramic acid kinase</fullName>
    </recommendedName>
</protein>
<evidence type="ECO:0000256" key="1">
    <source>
        <dbReference type="SAM" id="Coils"/>
    </source>
</evidence>
<feature type="coiled-coil region" evidence="1">
    <location>
        <begin position="594"/>
        <end position="621"/>
    </location>
</feature>
<dbReference type="PANTHER" id="PTHR30605:SF0">
    <property type="entry name" value="ANHYDRO-N-ACETYLMURAMIC ACID KINASE"/>
    <property type="match status" value="1"/>
</dbReference>
<dbReference type="HOGENOM" id="CLU_276836_0_0_1"/>
<feature type="compositionally biased region" description="Basic residues" evidence="2">
    <location>
        <begin position="636"/>
        <end position="647"/>
    </location>
</feature>
<evidence type="ECO:0000313" key="4">
    <source>
        <dbReference type="Proteomes" id="UP000002748"/>
    </source>
</evidence>
<feature type="compositionally biased region" description="Basic and acidic residues" evidence="2">
    <location>
        <begin position="648"/>
        <end position="670"/>
    </location>
</feature>
<proteinExistence type="predicted"/>
<evidence type="ECO:0000256" key="2">
    <source>
        <dbReference type="SAM" id="MobiDB-lite"/>
    </source>
</evidence>
<feature type="region of interest" description="Disordered" evidence="2">
    <location>
        <begin position="450"/>
        <end position="578"/>
    </location>
</feature>
<evidence type="ECO:0008006" key="5">
    <source>
        <dbReference type="Google" id="ProtNLM"/>
    </source>
</evidence>
<accession>J5SDL2</accession>
<dbReference type="Gene3D" id="3.30.420.40">
    <property type="match status" value="2"/>
</dbReference>
<feature type="compositionally biased region" description="Low complexity" evidence="2">
    <location>
        <begin position="470"/>
        <end position="487"/>
    </location>
</feature>
<feature type="compositionally biased region" description="Basic residues" evidence="2">
    <location>
        <begin position="513"/>
        <end position="525"/>
    </location>
</feature>
<dbReference type="Pfam" id="PF03702">
    <property type="entry name" value="AnmK"/>
    <property type="match status" value="1"/>
</dbReference>
<dbReference type="GeneID" id="25990051"/>
<dbReference type="RefSeq" id="XP_014177128.1">
    <property type="nucleotide sequence ID" value="XM_014321653.1"/>
</dbReference>
<organism evidence="3 4">
    <name type="scientific">Trichosporon asahii var. asahii (strain ATCC 90039 / CBS 2479 / JCM 2466 / KCTC 7840 / NBRC 103889/ NCYC 2677 / UAMH 7654)</name>
    <name type="common">Yeast</name>
    <dbReference type="NCBI Taxonomy" id="1186058"/>
    <lineage>
        <taxon>Eukaryota</taxon>
        <taxon>Fungi</taxon>
        <taxon>Dikarya</taxon>
        <taxon>Basidiomycota</taxon>
        <taxon>Agaricomycotina</taxon>
        <taxon>Tremellomycetes</taxon>
        <taxon>Trichosporonales</taxon>
        <taxon>Trichosporonaceae</taxon>
        <taxon>Trichosporon</taxon>
    </lineage>
</organism>
<comment type="caution">
    <text evidence="3">The sequence shown here is derived from an EMBL/GenBank/DDBJ whole genome shotgun (WGS) entry which is preliminary data.</text>
</comment>
<dbReference type="VEuPathDB" id="FungiDB:A1Q1_06539"/>